<feature type="transmembrane region" description="Helical" evidence="6">
    <location>
        <begin position="15"/>
        <end position="32"/>
    </location>
</feature>
<keyword evidence="3 5" id="KW-0560">Oxidoreductase</keyword>
<keyword evidence="6" id="KW-0812">Transmembrane</keyword>
<accession>A0ABP0BPB7</accession>
<evidence type="ECO:0000313" key="8">
    <source>
        <dbReference type="Proteomes" id="UP001642482"/>
    </source>
</evidence>
<dbReference type="InterPro" id="IPR002401">
    <property type="entry name" value="Cyt_P450_E_grp-I"/>
</dbReference>
<dbReference type="InterPro" id="IPR050364">
    <property type="entry name" value="Cytochrome_P450_fung"/>
</dbReference>
<keyword evidence="5" id="KW-0349">Heme</keyword>
<evidence type="ECO:0000256" key="3">
    <source>
        <dbReference type="ARBA" id="ARBA00023002"/>
    </source>
</evidence>
<gene>
    <name evidence="7" type="ORF">SEUCBS140593_004437</name>
</gene>
<dbReference type="Gene3D" id="1.10.630.10">
    <property type="entry name" value="Cytochrome P450"/>
    <property type="match status" value="1"/>
</dbReference>
<dbReference type="SUPFAM" id="SSF48264">
    <property type="entry name" value="Cytochrome P450"/>
    <property type="match status" value="1"/>
</dbReference>
<keyword evidence="2 5" id="KW-0479">Metal-binding</keyword>
<evidence type="ECO:0000256" key="4">
    <source>
        <dbReference type="ARBA" id="ARBA00023004"/>
    </source>
</evidence>
<evidence type="ECO:0000256" key="6">
    <source>
        <dbReference type="SAM" id="Phobius"/>
    </source>
</evidence>
<dbReference type="PRINTS" id="PR00385">
    <property type="entry name" value="P450"/>
</dbReference>
<reference evidence="7 8" key="1">
    <citation type="submission" date="2024-01" db="EMBL/GenBank/DDBJ databases">
        <authorList>
            <person name="Allen C."/>
            <person name="Tagirdzhanova G."/>
        </authorList>
    </citation>
    <scope>NUCLEOTIDE SEQUENCE [LARGE SCALE GENOMIC DNA]</scope>
</reference>
<dbReference type="PANTHER" id="PTHR46300">
    <property type="entry name" value="P450, PUTATIVE (EUROFUNG)-RELATED-RELATED"/>
    <property type="match status" value="1"/>
</dbReference>
<dbReference type="CDD" id="cd11065">
    <property type="entry name" value="CYP64-like"/>
    <property type="match status" value="1"/>
</dbReference>
<evidence type="ECO:0000313" key="7">
    <source>
        <dbReference type="EMBL" id="CAK7221039.1"/>
    </source>
</evidence>
<dbReference type="Pfam" id="PF00067">
    <property type="entry name" value="p450"/>
    <property type="match status" value="1"/>
</dbReference>
<dbReference type="InterPro" id="IPR017972">
    <property type="entry name" value="Cyt_P450_CS"/>
</dbReference>
<dbReference type="InterPro" id="IPR036396">
    <property type="entry name" value="Cyt_P450_sf"/>
</dbReference>
<keyword evidence="6" id="KW-1133">Transmembrane helix</keyword>
<keyword evidence="5" id="KW-0503">Monooxygenase</keyword>
<organism evidence="7 8">
    <name type="scientific">Sporothrix eucalyptigena</name>
    <dbReference type="NCBI Taxonomy" id="1812306"/>
    <lineage>
        <taxon>Eukaryota</taxon>
        <taxon>Fungi</taxon>
        <taxon>Dikarya</taxon>
        <taxon>Ascomycota</taxon>
        <taxon>Pezizomycotina</taxon>
        <taxon>Sordariomycetes</taxon>
        <taxon>Sordariomycetidae</taxon>
        <taxon>Ophiostomatales</taxon>
        <taxon>Ophiostomataceae</taxon>
        <taxon>Sporothrix</taxon>
    </lineage>
</organism>
<dbReference type="PRINTS" id="PR00463">
    <property type="entry name" value="EP450I"/>
</dbReference>
<evidence type="ECO:0000256" key="5">
    <source>
        <dbReference type="RuleBase" id="RU000461"/>
    </source>
</evidence>
<sequence length="530" mass="59282">MGLLSHLAGASPQDSLALAALVGVLAVIFLAIRRMTASSRFPYPLPPSPPAEPILGHYRRLPLENAHLTHMAYAKEYKSDIVYFNVLGNHMIVLNSQKVANELLDKRGAIYQDRPNFILFDVMGWGLTLTFMPYGPRFKLHRSVLQTGFTKTAIANYRPIQEDEARQATARILRATDKWDFSLRRFASAIVLRIGFGVKVQRDDDPYIKIAIDANSATAQGGNPGTTLVDYMPLFRYVPNFLNYSQTLQHARRWSWAIRRLHDVPFAAIQKEYAAGTANPSFAYSLLKRFDENQEKLLPNHFTMKDIQGASGSVFIAGSNTTYATTTVALLNLMKNPHVFAKARAELDRVVGTDRLPTLADRPQLRYLDYLVEETTRWRPLSPIGIPHKSLKDDVYNGMFIPKGTYVYYNTFAMSRDTSVYQNPEEFNPDRFTPKEEGGAGEPFLVGPFGFGRRICVGRHLAQASVWIMVATMVATLDISAPLKPDGTPYDQPIKFSTGLSSHPGKFDVVFAPRSDKALALLKEANGDAQ</sequence>
<proteinExistence type="inferred from homology"/>
<keyword evidence="6" id="KW-0472">Membrane</keyword>
<comment type="caution">
    <text evidence="7">The sequence shown here is derived from an EMBL/GenBank/DDBJ whole genome shotgun (WGS) entry which is preliminary data.</text>
</comment>
<dbReference type="Proteomes" id="UP001642482">
    <property type="component" value="Unassembled WGS sequence"/>
</dbReference>
<feature type="transmembrane region" description="Helical" evidence="6">
    <location>
        <begin position="116"/>
        <end position="135"/>
    </location>
</feature>
<evidence type="ECO:0000256" key="1">
    <source>
        <dbReference type="ARBA" id="ARBA00010617"/>
    </source>
</evidence>
<name>A0ABP0BPB7_9PEZI</name>
<keyword evidence="4 5" id="KW-0408">Iron</keyword>
<dbReference type="EMBL" id="CAWUHD010000038">
    <property type="protein sequence ID" value="CAK7221039.1"/>
    <property type="molecule type" value="Genomic_DNA"/>
</dbReference>
<dbReference type="PROSITE" id="PS00086">
    <property type="entry name" value="CYTOCHROME_P450"/>
    <property type="match status" value="1"/>
</dbReference>
<evidence type="ECO:0008006" key="9">
    <source>
        <dbReference type="Google" id="ProtNLM"/>
    </source>
</evidence>
<comment type="similarity">
    <text evidence="1 5">Belongs to the cytochrome P450 family.</text>
</comment>
<evidence type="ECO:0000256" key="2">
    <source>
        <dbReference type="ARBA" id="ARBA00022723"/>
    </source>
</evidence>
<keyword evidence="8" id="KW-1185">Reference proteome</keyword>
<protein>
    <recommendedName>
        <fullName evidence="9">Cytochrome P450</fullName>
    </recommendedName>
</protein>
<dbReference type="InterPro" id="IPR001128">
    <property type="entry name" value="Cyt_P450"/>
</dbReference>
<dbReference type="PANTHER" id="PTHR46300:SF5">
    <property type="entry name" value="CYTOCHROME P450"/>
    <property type="match status" value="1"/>
</dbReference>